<keyword evidence="3" id="KW-1133">Transmembrane helix</keyword>
<feature type="transmembrane region" description="Helical" evidence="3">
    <location>
        <begin position="131"/>
        <end position="149"/>
    </location>
</feature>
<evidence type="ECO:0000259" key="4">
    <source>
        <dbReference type="Pfam" id="PF00561"/>
    </source>
</evidence>
<dbReference type="PRINTS" id="PR00793">
    <property type="entry name" value="PROAMNOPTASE"/>
</dbReference>
<dbReference type="InterPro" id="IPR029058">
    <property type="entry name" value="AB_hydrolase_fold"/>
</dbReference>
<dbReference type="Gene3D" id="3.40.50.1820">
    <property type="entry name" value="alpha/beta hydrolase"/>
    <property type="match status" value="1"/>
</dbReference>
<gene>
    <name evidence="5" type="ORF">SAMN02910350_02009</name>
</gene>
<feature type="transmembrane region" description="Helical" evidence="3">
    <location>
        <begin position="69"/>
        <end position="90"/>
    </location>
</feature>
<dbReference type="PANTHER" id="PTHR43798:SF33">
    <property type="entry name" value="HYDROLASE, PUTATIVE (AFU_ORTHOLOGUE AFUA_2G14860)-RELATED"/>
    <property type="match status" value="1"/>
</dbReference>
<comment type="similarity">
    <text evidence="1">Belongs to the peptidase S33 family.</text>
</comment>
<dbReference type="GO" id="GO:0004177">
    <property type="term" value="F:aminopeptidase activity"/>
    <property type="evidence" value="ECO:0007669"/>
    <property type="project" value="UniProtKB-EC"/>
</dbReference>
<evidence type="ECO:0000256" key="2">
    <source>
        <dbReference type="ARBA" id="ARBA00022801"/>
    </source>
</evidence>
<keyword evidence="3" id="KW-0472">Membrane</keyword>
<accession>A0A1G5S0T4</accession>
<feature type="transmembrane region" description="Helical" evidence="3">
    <location>
        <begin position="6"/>
        <end position="23"/>
    </location>
</feature>
<evidence type="ECO:0000313" key="6">
    <source>
        <dbReference type="Proteomes" id="UP000199428"/>
    </source>
</evidence>
<reference evidence="5 6" key="1">
    <citation type="submission" date="2016-10" db="EMBL/GenBank/DDBJ databases">
        <authorList>
            <person name="de Groot N.N."/>
        </authorList>
    </citation>
    <scope>NUCLEOTIDE SEQUENCE [LARGE SCALE GENOMIC DNA]</scope>
    <source>
        <strain evidence="5 6">DSM 10317</strain>
    </source>
</reference>
<feature type="domain" description="AB hydrolase-1" evidence="4">
    <location>
        <begin position="237"/>
        <end position="515"/>
    </location>
</feature>
<dbReference type="Proteomes" id="UP000199428">
    <property type="component" value="Unassembled WGS sequence"/>
</dbReference>
<dbReference type="InterPro" id="IPR000073">
    <property type="entry name" value="AB_hydrolase_1"/>
</dbReference>
<feature type="transmembrane region" description="Helical" evidence="3">
    <location>
        <begin position="102"/>
        <end position="125"/>
    </location>
</feature>
<evidence type="ECO:0000256" key="1">
    <source>
        <dbReference type="ARBA" id="ARBA00010088"/>
    </source>
</evidence>
<dbReference type="GO" id="GO:0016020">
    <property type="term" value="C:membrane"/>
    <property type="evidence" value="ECO:0007669"/>
    <property type="project" value="TreeGrafter"/>
</dbReference>
<sequence length="532" mass="60795">MKFGFSYVGLIWYVLLLIPNLIWTKHKPKDYEEYVVKENKILLALERTGQFIITPVAIFFSDFNYKGWHFWSIVLLVSFLCMVLYELFWIRYFRSEKTMKDFYSSYWGIPLAGATLPVVAFFLLGIYGGNILLLMGSVILGVGHIGIHLQHRNEVYGPKVKKKRKLPQRILFGTFKVVATLLLIVICGAFMFFIACRNINQFKHAIAYKDGVNDQIYVQLNDQEEYISIIGKSTENPVIISLHGGPGSPTTYIDYCWQDYLTDKYTVISWDERGCGRTYYRNMGIDSDNLTLSFEQQVEDLDALVNYACERFDQEQVIILGHSYGTMLGSRYALAYPEKVSAYIGVGQCVNERDYYGETYSYQDALIQAMAMGDDTTEMEAAYEKFSTDKSIANLLQLRSYVSQYHPQTVTKDISAMAALTSPIAGVDDIRWYMVQMGATMGDTRYEELVEKPLGQYMMDFNALEYNDNYQMPVLLLSGSCDWICPVGLVKEYAQCITAPNVEVNLIEGCGHSPQGQLPKEFADRIKAFLEK</sequence>
<dbReference type="AlphaFoldDB" id="A0A1G5S0T4"/>
<feature type="transmembrane region" description="Helical" evidence="3">
    <location>
        <begin position="170"/>
        <end position="194"/>
    </location>
</feature>
<dbReference type="Pfam" id="PF00561">
    <property type="entry name" value="Abhydrolase_1"/>
    <property type="match status" value="1"/>
</dbReference>
<dbReference type="GO" id="GO:0006508">
    <property type="term" value="P:proteolysis"/>
    <property type="evidence" value="ECO:0007669"/>
    <property type="project" value="InterPro"/>
</dbReference>
<evidence type="ECO:0000313" key="5">
    <source>
        <dbReference type="EMBL" id="SCZ79896.1"/>
    </source>
</evidence>
<dbReference type="InterPro" id="IPR002410">
    <property type="entry name" value="Peptidase_S33"/>
</dbReference>
<name>A0A1G5S0T4_PSEXY</name>
<evidence type="ECO:0000256" key="3">
    <source>
        <dbReference type="SAM" id="Phobius"/>
    </source>
</evidence>
<dbReference type="EMBL" id="FMWK01000011">
    <property type="protein sequence ID" value="SCZ79896.1"/>
    <property type="molecule type" value="Genomic_DNA"/>
</dbReference>
<dbReference type="SUPFAM" id="SSF53474">
    <property type="entry name" value="alpha/beta-Hydrolases"/>
    <property type="match status" value="1"/>
</dbReference>
<keyword evidence="3" id="KW-0812">Transmembrane</keyword>
<dbReference type="InterPro" id="IPR050266">
    <property type="entry name" value="AB_hydrolase_sf"/>
</dbReference>
<keyword evidence="2" id="KW-0378">Hydrolase</keyword>
<protein>
    <submittedName>
        <fullName evidence="5">Pimeloyl-ACP methyl ester carboxylesterase</fullName>
    </submittedName>
</protein>
<dbReference type="RefSeq" id="WP_176757657.1">
    <property type="nucleotide sequence ID" value="NZ_FMWK01000011.1"/>
</dbReference>
<organism evidence="5 6">
    <name type="scientific">Pseudobutyrivibrio xylanivorans</name>
    <dbReference type="NCBI Taxonomy" id="185007"/>
    <lineage>
        <taxon>Bacteria</taxon>
        <taxon>Bacillati</taxon>
        <taxon>Bacillota</taxon>
        <taxon>Clostridia</taxon>
        <taxon>Lachnospirales</taxon>
        <taxon>Lachnospiraceae</taxon>
        <taxon>Pseudobutyrivibrio</taxon>
    </lineage>
</organism>
<dbReference type="PANTHER" id="PTHR43798">
    <property type="entry name" value="MONOACYLGLYCEROL LIPASE"/>
    <property type="match status" value="1"/>
</dbReference>
<proteinExistence type="inferred from homology"/>